<keyword evidence="1" id="KW-0472">Membrane</keyword>
<feature type="transmembrane region" description="Helical" evidence="1">
    <location>
        <begin position="99"/>
        <end position="118"/>
    </location>
</feature>
<accession>A0A9R1QXW0</accession>
<evidence type="ECO:0000313" key="3">
    <source>
        <dbReference type="Proteomes" id="UP000324705"/>
    </source>
</evidence>
<dbReference type="EMBL" id="LT934116">
    <property type="protein sequence ID" value="VAH85678.1"/>
    <property type="molecule type" value="Genomic_DNA"/>
</dbReference>
<keyword evidence="1" id="KW-0812">Transmembrane</keyword>
<dbReference type="Gramene" id="TRITD3Bv1G269160.2">
    <property type="protein sequence ID" value="TRITD3Bv1G269160.2"/>
    <property type="gene ID" value="TRITD3Bv1G269160"/>
</dbReference>
<dbReference type="AlphaFoldDB" id="A0A9R1QXW0"/>
<organism evidence="2 3">
    <name type="scientific">Triticum turgidum subsp. durum</name>
    <name type="common">Durum wheat</name>
    <name type="synonym">Triticum durum</name>
    <dbReference type="NCBI Taxonomy" id="4567"/>
    <lineage>
        <taxon>Eukaryota</taxon>
        <taxon>Viridiplantae</taxon>
        <taxon>Streptophyta</taxon>
        <taxon>Embryophyta</taxon>
        <taxon>Tracheophyta</taxon>
        <taxon>Spermatophyta</taxon>
        <taxon>Magnoliopsida</taxon>
        <taxon>Liliopsida</taxon>
        <taxon>Poales</taxon>
        <taxon>Poaceae</taxon>
        <taxon>BOP clade</taxon>
        <taxon>Pooideae</taxon>
        <taxon>Triticodae</taxon>
        <taxon>Triticeae</taxon>
        <taxon>Triticinae</taxon>
        <taxon>Triticum</taxon>
    </lineage>
</organism>
<name>A0A9R1QXW0_TRITD</name>
<keyword evidence="1" id="KW-1133">Transmembrane helix</keyword>
<evidence type="ECO:0008006" key="4">
    <source>
        <dbReference type="Google" id="ProtNLM"/>
    </source>
</evidence>
<evidence type="ECO:0000256" key="1">
    <source>
        <dbReference type="SAM" id="Phobius"/>
    </source>
</evidence>
<keyword evidence="3" id="KW-1185">Reference proteome</keyword>
<proteinExistence type="predicted"/>
<sequence length="140" mass="14972">MGGEDAPGRLESILTDTSAPLAERAWAAGAVELRMLARLAAPAVVVYMINYVMSMSTQIFSGHLGNLELAAASLGNTGVQTFAYGLMVRADSKSFACESVLVTFPAFVFLCLLGILRFQHTLHASISHNPRLTRSVNNVS</sequence>
<evidence type="ECO:0000313" key="2">
    <source>
        <dbReference type="EMBL" id="VAH85678.1"/>
    </source>
</evidence>
<dbReference type="Proteomes" id="UP000324705">
    <property type="component" value="Chromosome 3B"/>
</dbReference>
<feature type="transmembrane region" description="Helical" evidence="1">
    <location>
        <begin position="35"/>
        <end position="53"/>
    </location>
</feature>
<gene>
    <name evidence="2" type="ORF">TRITD_3Bv1G269160</name>
</gene>
<reference evidence="2 3" key="1">
    <citation type="submission" date="2017-09" db="EMBL/GenBank/DDBJ databases">
        <authorList>
            <consortium name="International Durum Wheat Genome Sequencing Consortium (IDWGSC)"/>
            <person name="Milanesi L."/>
        </authorList>
    </citation>
    <scope>NUCLEOTIDE SEQUENCE [LARGE SCALE GENOMIC DNA]</scope>
    <source>
        <strain evidence="3">cv. Svevo</strain>
    </source>
</reference>
<protein>
    <recommendedName>
        <fullName evidence="4">Protein DETOXIFICATION</fullName>
    </recommendedName>
</protein>